<evidence type="ECO:0000313" key="3">
    <source>
        <dbReference type="Proteomes" id="UP000468943"/>
    </source>
</evidence>
<dbReference type="Pfam" id="PF07007">
    <property type="entry name" value="LprI"/>
    <property type="match status" value="1"/>
</dbReference>
<sequence>MMIFTPLIMLAAAASPNPDWNCDEPMVQQEMNWCAHQDYLAADAEMNAQWAKTSAIQKERDEQWSDGHGNVDDGQPGFFQTMLDAQRAWIAFRDAHCSSEGYYARGGTLEPLLVSSCKATLTRERTAQLAGLIVS</sequence>
<dbReference type="OrthoDB" id="7340239at2"/>
<evidence type="ECO:0000259" key="1">
    <source>
        <dbReference type="Pfam" id="PF07007"/>
    </source>
</evidence>
<organism evidence="2 3">
    <name type="scientific">Pontixanthobacter gangjinensis</name>
    <dbReference type="NCBI Taxonomy" id="1028742"/>
    <lineage>
        <taxon>Bacteria</taxon>
        <taxon>Pseudomonadati</taxon>
        <taxon>Pseudomonadota</taxon>
        <taxon>Alphaproteobacteria</taxon>
        <taxon>Sphingomonadales</taxon>
        <taxon>Erythrobacteraceae</taxon>
        <taxon>Pontixanthobacter</taxon>
    </lineage>
</organism>
<accession>A0A6I4SQT5</accession>
<keyword evidence="3" id="KW-1185">Reference proteome</keyword>
<dbReference type="EMBL" id="WTYS01000001">
    <property type="protein sequence ID" value="MXO57217.1"/>
    <property type="molecule type" value="Genomic_DNA"/>
</dbReference>
<proteinExistence type="predicted"/>
<dbReference type="Proteomes" id="UP000468943">
    <property type="component" value="Unassembled WGS sequence"/>
</dbReference>
<dbReference type="Gene3D" id="1.20.1270.180">
    <property type="match status" value="1"/>
</dbReference>
<dbReference type="AlphaFoldDB" id="A0A6I4SQT5"/>
<dbReference type="RefSeq" id="WP_160598332.1">
    <property type="nucleotide sequence ID" value="NZ_WTYS01000001.1"/>
</dbReference>
<name>A0A6I4SQT5_9SPHN</name>
<dbReference type="InterPro" id="IPR009739">
    <property type="entry name" value="LprI-like_N"/>
</dbReference>
<comment type="caution">
    <text evidence="2">The sequence shown here is derived from an EMBL/GenBank/DDBJ whole genome shotgun (WGS) entry which is preliminary data.</text>
</comment>
<reference evidence="2 3" key="1">
    <citation type="submission" date="2019-12" db="EMBL/GenBank/DDBJ databases">
        <title>Genomic-based taxomic classification of the family Erythrobacteraceae.</title>
        <authorList>
            <person name="Xu L."/>
        </authorList>
    </citation>
    <scope>NUCLEOTIDE SEQUENCE [LARGE SCALE GENOMIC DNA]</scope>
    <source>
        <strain evidence="2 3">JCM 17802</strain>
    </source>
</reference>
<protein>
    <submittedName>
        <fullName evidence="2">DUF1311 domain-containing protein</fullName>
    </submittedName>
</protein>
<feature type="domain" description="Lysozyme inhibitor LprI-like N-terminal" evidence="1">
    <location>
        <begin position="22"/>
        <end position="129"/>
    </location>
</feature>
<evidence type="ECO:0000313" key="2">
    <source>
        <dbReference type="EMBL" id="MXO57217.1"/>
    </source>
</evidence>
<gene>
    <name evidence="2" type="ORF">GRI36_10020</name>
</gene>